<organism evidence="8 9">
    <name type="scientific">Leucocoprinus leucothites</name>
    <dbReference type="NCBI Taxonomy" id="201217"/>
    <lineage>
        <taxon>Eukaryota</taxon>
        <taxon>Fungi</taxon>
        <taxon>Dikarya</taxon>
        <taxon>Basidiomycota</taxon>
        <taxon>Agaricomycotina</taxon>
        <taxon>Agaricomycetes</taxon>
        <taxon>Agaricomycetidae</taxon>
        <taxon>Agaricales</taxon>
        <taxon>Agaricineae</taxon>
        <taxon>Agaricaceae</taxon>
        <taxon>Leucocoprinus</taxon>
    </lineage>
</organism>
<dbReference type="PANTHER" id="PTHR24409">
    <property type="entry name" value="ZINC FINGER PROTEIN 142"/>
    <property type="match status" value="1"/>
</dbReference>
<feature type="domain" description="C2H2-type" evidence="7">
    <location>
        <begin position="694"/>
        <end position="717"/>
    </location>
</feature>
<feature type="domain" description="C2H2-type" evidence="7">
    <location>
        <begin position="1147"/>
        <end position="1175"/>
    </location>
</feature>
<evidence type="ECO:0000256" key="1">
    <source>
        <dbReference type="ARBA" id="ARBA00022723"/>
    </source>
</evidence>
<feature type="compositionally biased region" description="Polar residues" evidence="6">
    <location>
        <begin position="802"/>
        <end position="813"/>
    </location>
</feature>
<feature type="region of interest" description="Disordered" evidence="6">
    <location>
        <begin position="1"/>
        <end position="59"/>
    </location>
</feature>
<evidence type="ECO:0000313" key="9">
    <source>
        <dbReference type="Proteomes" id="UP000559027"/>
    </source>
</evidence>
<keyword evidence="2" id="KW-0677">Repeat</keyword>
<feature type="compositionally biased region" description="Low complexity" evidence="6">
    <location>
        <begin position="47"/>
        <end position="58"/>
    </location>
</feature>
<dbReference type="Pfam" id="PF13912">
    <property type="entry name" value="zf-C2H2_6"/>
    <property type="match status" value="1"/>
</dbReference>
<dbReference type="InterPro" id="IPR036236">
    <property type="entry name" value="Znf_C2H2_sf"/>
</dbReference>
<feature type="compositionally biased region" description="Polar residues" evidence="6">
    <location>
        <begin position="33"/>
        <end position="46"/>
    </location>
</feature>
<reference evidence="8 9" key="1">
    <citation type="journal article" date="2020" name="ISME J.">
        <title>Uncovering the hidden diversity of litter-decomposition mechanisms in mushroom-forming fungi.</title>
        <authorList>
            <person name="Floudas D."/>
            <person name="Bentzer J."/>
            <person name="Ahren D."/>
            <person name="Johansson T."/>
            <person name="Persson P."/>
            <person name="Tunlid A."/>
        </authorList>
    </citation>
    <scope>NUCLEOTIDE SEQUENCE [LARGE SCALE GENOMIC DNA]</scope>
    <source>
        <strain evidence="8 9">CBS 146.42</strain>
    </source>
</reference>
<accession>A0A8H5G673</accession>
<dbReference type="GO" id="GO:0005634">
    <property type="term" value="C:nucleus"/>
    <property type="evidence" value="ECO:0007669"/>
    <property type="project" value="TreeGrafter"/>
</dbReference>
<evidence type="ECO:0000313" key="8">
    <source>
        <dbReference type="EMBL" id="KAF5359096.1"/>
    </source>
</evidence>
<dbReference type="PANTHER" id="PTHR24409:SF295">
    <property type="entry name" value="AZ2-RELATED"/>
    <property type="match status" value="1"/>
</dbReference>
<dbReference type="InterPro" id="IPR013087">
    <property type="entry name" value="Znf_C2H2_type"/>
</dbReference>
<feature type="compositionally biased region" description="Polar residues" evidence="6">
    <location>
        <begin position="464"/>
        <end position="481"/>
    </location>
</feature>
<feature type="region of interest" description="Disordered" evidence="6">
    <location>
        <begin position="779"/>
        <end position="834"/>
    </location>
</feature>
<evidence type="ECO:0000256" key="5">
    <source>
        <dbReference type="PROSITE-ProRule" id="PRU00042"/>
    </source>
</evidence>
<sequence>MSPGFTPPLTQGSDHSSISLPITPEGVRGHPQLSVSTTLDNQSSEFTSPSALAPSSSTGISPLLQRSLRLLGNAGEDASPNPTRKATVEGDASVGYYTSKDQRLFYPAENKDEHLDRLDPDFHLIGFNQGHGQPADPESSGDVLTGELNSASQADPGYPHYPSITVTGPGYGSQWSSHWGNYTTDDSVSPSSGGTLFSPPLGGDIHNDTPPSHCTHSTHYASSAPATPIIKKFTGASAAHLVVSESNRKREKKYTCDICRNGFTSNQNLKTESTPESSVYNITAGIGGATHALTRYYQTELAGLFNIKFSAMDFWFEEEEEIFVHPKDPYKRIDVLPAILQKHLSDLRSLLPLIFDLSPHSMADHLGGDWSITQQNLEDDDFFVNNSTFSSSLASAGLVGSPGEPLNRTPLKPHTAPLEIPNYGPYLSGSSEQYGTPVFNDPYPPRSSDSHTPSSAGTPLGPSTPFNAQHQQWSIQSHSTAFTGGSPSSFGGFGLNGTEVEAIVQKLESPSLPYPTWHESMRHPGQGVVLEETPDLALIAHSNATVAPSSQLQFQPGHDYGIESRSYSQAFSYRSSNNQLGSLGSPSQYYPDDDLFGSSRARIDRNESLSGPDTTADLSLVQVSGYHVQAARIKEGSPPSPYNTPIKELTFYDVSMIPSPNFYRCEGPGLRKTESTSRRIRDAAEKKRTRPQKFECDICGDKFTSRQNLGIHSSLRTTIVSTPYSNGAQCRPASQRAVLRQPSSQERRYHLRTLVGPCDISRNPQVKAVAPIENWDYTHRQSNPLLNPRSSLAPSVTRDLSHSLQQGYISVNTDPGHYRDPEGSPSALSPPSNQFYALGQYGGSTPSLVSPSLSTPPTGKSALLTLTPDQEMQAGRRLLASPGDWDKLSLQSPVHSYVTESGATPDLAGLRLHTYEDSFQMARPISSFGESSVLLGSNPSSEGSQASTDLDPLDLDAHALADLGEEAFSTGSINGVTEEKFNIHITPAENTGHNVPIKVNLDNTWDPMLSPLASLQGLPFNYSVEDVGSYHDHSTGVAIQPLHWDFSHFPPSPALPIPINQPLLNDSLPSPHVHTSSNSPQIPESPYLTCNGLATRFRSCEDDVNTSPRSVLEAVRTGQRREIVNPKGVSDRTLAAAEANRKREAKFQCSVCGNSQTSKQNLENHIMSRHYQLKRFLCPIEGCSAKYGHARGVNRHLDTKHPGHRQASSKGKRGPPKRL</sequence>
<dbReference type="Gene3D" id="3.30.160.60">
    <property type="entry name" value="Classic Zinc Finger"/>
    <property type="match status" value="1"/>
</dbReference>
<dbReference type="Proteomes" id="UP000559027">
    <property type="component" value="Unassembled WGS sequence"/>
</dbReference>
<dbReference type="AlphaFoldDB" id="A0A8H5G673"/>
<protein>
    <recommendedName>
        <fullName evidence="7">C2H2-type domain-containing protein</fullName>
    </recommendedName>
</protein>
<evidence type="ECO:0000256" key="4">
    <source>
        <dbReference type="ARBA" id="ARBA00022833"/>
    </source>
</evidence>
<feature type="compositionally biased region" description="Polar residues" evidence="6">
    <location>
        <begin position="8"/>
        <end position="20"/>
    </location>
</feature>
<keyword evidence="1" id="KW-0479">Metal-binding</keyword>
<feature type="region of interest" description="Disordered" evidence="6">
    <location>
        <begin position="399"/>
        <end position="481"/>
    </location>
</feature>
<dbReference type="SMART" id="SM00355">
    <property type="entry name" value="ZnF_C2H2"/>
    <property type="match status" value="3"/>
</dbReference>
<keyword evidence="9" id="KW-1185">Reference proteome</keyword>
<dbReference type="OrthoDB" id="3067870at2759"/>
<dbReference type="EMBL" id="JAACJO010000004">
    <property type="protein sequence ID" value="KAF5359096.1"/>
    <property type="molecule type" value="Genomic_DNA"/>
</dbReference>
<evidence type="ECO:0000256" key="3">
    <source>
        <dbReference type="ARBA" id="ARBA00022771"/>
    </source>
</evidence>
<evidence type="ECO:0000259" key="7">
    <source>
        <dbReference type="PROSITE" id="PS50157"/>
    </source>
</evidence>
<keyword evidence="3 5" id="KW-0863">Zinc-finger</keyword>
<name>A0A8H5G673_9AGAR</name>
<feature type="region of interest" description="Disordered" evidence="6">
    <location>
        <begin position="73"/>
        <end position="93"/>
    </location>
</feature>
<feature type="compositionally biased region" description="Polar residues" evidence="6">
    <location>
        <begin position="780"/>
        <end position="794"/>
    </location>
</feature>
<dbReference type="SUPFAM" id="SSF57667">
    <property type="entry name" value="beta-beta-alpha zinc fingers"/>
    <property type="match status" value="1"/>
</dbReference>
<dbReference type="PROSITE" id="PS50157">
    <property type="entry name" value="ZINC_FINGER_C2H2_2"/>
    <property type="match status" value="2"/>
</dbReference>
<dbReference type="GO" id="GO:0000977">
    <property type="term" value="F:RNA polymerase II transcription regulatory region sequence-specific DNA binding"/>
    <property type="evidence" value="ECO:0007669"/>
    <property type="project" value="TreeGrafter"/>
</dbReference>
<dbReference type="PROSITE" id="PS00028">
    <property type="entry name" value="ZINC_FINGER_C2H2_1"/>
    <property type="match status" value="1"/>
</dbReference>
<feature type="region of interest" description="Disordered" evidence="6">
    <location>
        <begin position="1194"/>
        <end position="1219"/>
    </location>
</feature>
<dbReference type="GO" id="GO:0000981">
    <property type="term" value="F:DNA-binding transcription factor activity, RNA polymerase II-specific"/>
    <property type="evidence" value="ECO:0007669"/>
    <property type="project" value="TreeGrafter"/>
</dbReference>
<comment type="caution">
    <text evidence="8">The sequence shown here is derived from an EMBL/GenBank/DDBJ whole genome shotgun (WGS) entry which is preliminary data.</text>
</comment>
<dbReference type="GO" id="GO:0008270">
    <property type="term" value="F:zinc ion binding"/>
    <property type="evidence" value="ECO:0007669"/>
    <property type="project" value="UniProtKB-KW"/>
</dbReference>
<keyword evidence="4" id="KW-0862">Zinc</keyword>
<evidence type="ECO:0000256" key="2">
    <source>
        <dbReference type="ARBA" id="ARBA00022737"/>
    </source>
</evidence>
<evidence type="ECO:0000256" key="6">
    <source>
        <dbReference type="SAM" id="MobiDB-lite"/>
    </source>
</evidence>
<proteinExistence type="predicted"/>
<feature type="compositionally biased region" description="Basic residues" evidence="6">
    <location>
        <begin position="1210"/>
        <end position="1219"/>
    </location>
</feature>
<gene>
    <name evidence="8" type="ORF">D9756_003530</name>
</gene>